<evidence type="ECO:0000313" key="3">
    <source>
        <dbReference type="EMBL" id="PSJ43368.1"/>
    </source>
</evidence>
<evidence type="ECO:0000313" key="4">
    <source>
        <dbReference type="Proteomes" id="UP000241167"/>
    </source>
</evidence>
<sequence>MIVDMQHAASDPSVGGKAGALARLDSAGFDVPPFFTIVGTPDPSALASALAALGAGPYAVRSSGLQEDGAAHSHAGQFESILNVGPADVPAAVERVAASGERDGIAAYRAGHGLEGGGRPAVIVQAMIDAEFAGVAFSADPVTGRRDRIVISATAGLGDRLVAGEIDGSTWWIDTTSERVADASGDDALLSPAQLQAVAALVRQVEAAFGGPQDIEWAYAGDRLHLLQARPITSPIREAPIADDGIAVFDNSNIVESYPGIVSPLTFTFAAYAYARVYTAFVGLLGVSSAAIGANRNVFENMLVRVNGRVYYNLGNWYRALALLPGYALNRGFMETMMGVGAPLPAEMAARLEVAPATGWAKTREYGRLAKVAFGLLREAVGLPARARDFRLRLDRALAATTPERLKAMPLTELAAEYRRIESDLLDRWDAPIVNDFLCMIAFGASRRLLETWLAEDGLQIHNDVLIGQGDIISARPAQLIRAMGARAADDPGLIAALEADDRAALAASAIAPDIAAYVAEFGDRCTEELKLESVTLDEDPRSLHAAIAAAARSRAAPPVRNSDPFARLHAGLRGRPLRRMVAGALLRWTKNRVRDRENLRYERTRIFGRARRLLLAVGRQFHAAGLVEDPRDVFLLTIQEVLGTIEGFAVSFDLAGLAALRRGEMERAAASPDPGERLIVRGGAYTALTALSAARSEEEGTERKGTGCSAGRATAVARVIADPRGQSIAAGEILVARHTDPGWIALFASASAIVVERGSLLSHSAIVARELGIPCVVGLKGATDWIRDGETIEVDGASGLVRRCAP</sequence>
<feature type="domain" description="PEP-utilising enzyme mobile" evidence="1">
    <location>
        <begin position="731"/>
        <end position="800"/>
    </location>
</feature>
<dbReference type="InterPro" id="IPR002192">
    <property type="entry name" value="PPDK_AMP/ATP-bd"/>
</dbReference>
<gene>
    <name evidence="3" type="ORF">C7I55_03105</name>
</gene>
<dbReference type="AlphaFoldDB" id="A0A2P7QZI1"/>
<dbReference type="EMBL" id="PXYI01000001">
    <property type="protein sequence ID" value="PSJ43368.1"/>
    <property type="molecule type" value="Genomic_DNA"/>
</dbReference>
<name>A0A2P7QZI1_9SPHN</name>
<dbReference type="Gene3D" id="3.50.30.10">
    <property type="entry name" value="Phosphohistidine domain"/>
    <property type="match status" value="1"/>
</dbReference>
<organism evidence="3 4">
    <name type="scientific">Allosphingosinicella deserti</name>
    <dbReference type="NCBI Taxonomy" id="2116704"/>
    <lineage>
        <taxon>Bacteria</taxon>
        <taxon>Pseudomonadati</taxon>
        <taxon>Pseudomonadota</taxon>
        <taxon>Alphaproteobacteria</taxon>
        <taxon>Sphingomonadales</taxon>
        <taxon>Sphingomonadaceae</taxon>
        <taxon>Allosphingosinicella</taxon>
    </lineage>
</organism>
<dbReference type="GO" id="GO:0016301">
    <property type="term" value="F:kinase activity"/>
    <property type="evidence" value="ECO:0007669"/>
    <property type="project" value="InterPro"/>
</dbReference>
<dbReference type="Proteomes" id="UP000241167">
    <property type="component" value="Unassembled WGS sequence"/>
</dbReference>
<dbReference type="InterPro" id="IPR008279">
    <property type="entry name" value="PEP-util_enz_mobile_dom"/>
</dbReference>
<dbReference type="InterPro" id="IPR051549">
    <property type="entry name" value="PEP_Utilizing_Enz"/>
</dbReference>
<keyword evidence="4" id="KW-1185">Reference proteome</keyword>
<dbReference type="SUPFAM" id="SSF52009">
    <property type="entry name" value="Phosphohistidine domain"/>
    <property type="match status" value="1"/>
</dbReference>
<proteinExistence type="predicted"/>
<keyword evidence="3" id="KW-0670">Pyruvate</keyword>
<dbReference type="InterPro" id="IPR036637">
    <property type="entry name" value="Phosphohistidine_dom_sf"/>
</dbReference>
<evidence type="ECO:0000259" key="2">
    <source>
        <dbReference type="Pfam" id="PF01326"/>
    </source>
</evidence>
<dbReference type="PANTHER" id="PTHR43615">
    <property type="entry name" value="PHOSPHOENOLPYRUVATE SYNTHASE-RELATED"/>
    <property type="match status" value="1"/>
</dbReference>
<dbReference type="Gene3D" id="3.30.470.20">
    <property type="entry name" value="ATP-grasp fold, B domain"/>
    <property type="match status" value="2"/>
</dbReference>
<dbReference type="PANTHER" id="PTHR43615:SF1">
    <property type="entry name" value="PPDK_N DOMAIN-CONTAINING PROTEIN"/>
    <property type="match status" value="1"/>
</dbReference>
<protein>
    <submittedName>
        <fullName evidence="3">Phosphoenolpyruvate synthase</fullName>
    </submittedName>
</protein>
<evidence type="ECO:0000259" key="1">
    <source>
        <dbReference type="Pfam" id="PF00391"/>
    </source>
</evidence>
<dbReference type="Gene3D" id="3.30.1490.20">
    <property type="entry name" value="ATP-grasp fold, A domain"/>
    <property type="match status" value="1"/>
</dbReference>
<dbReference type="SUPFAM" id="SSF56059">
    <property type="entry name" value="Glutathione synthetase ATP-binding domain-like"/>
    <property type="match status" value="1"/>
</dbReference>
<accession>A0A2P7QZI1</accession>
<dbReference type="Pfam" id="PF00391">
    <property type="entry name" value="PEP-utilizers"/>
    <property type="match status" value="1"/>
</dbReference>
<feature type="domain" description="Pyruvate phosphate dikinase AMP/ATP-binding" evidence="2">
    <location>
        <begin position="50"/>
        <end position="181"/>
    </location>
</feature>
<dbReference type="InterPro" id="IPR013815">
    <property type="entry name" value="ATP_grasp_subdomain_1"/>
</dbReference>
<comment type="caution">
    <text evidence="3">The sequence shown here is derived from an EMBL/GenBank/DDBJ whole genome shotgun (WGS) entry which is preliminary data.</text>
</comment>
<dbReference type="Pfam" id="PF01326">
    <property type="entry name" value="PPDK_N"/>
    <property type="match status" value="1"/>
</dbReference>
<dbReference type="GO" id="GO:0005524">
    <property type="term" value="F:ATP binding"/>
    <property type="evidence" value="ECO:0007669"/>
    <property type="project" value="InterPro"/>
</dbReference>
<reference evidence="3 4" key="1">
    <citation type="submission" date="2018-03" db="EMBL/GenBank/DDBJ databases">
        <title>The draft genome of Sphingosinicella sp. GL-C-18.</title>
        <authorList>
            <person name="Liu L."/>
            <person name="Li L."/>
            <person name="Liang L."/>
            <person name="Zhang X."/>
            <person name="Wang T."/>
        </authorList>
    </citation>
    <scope>NUCLEOTIDE SEQUENCE [LARGE SCALE GENOMIC DNA]</scope>
    <source>
        <strain evidence="3 4">GL-C-18</strain>
    </source>
</reference>